<feature type="transmembrane region" description="Helical" evidence="1">
    <location>
        <begin position="6"/>
        <end position="28"/>
    </location>
</feature>
<keyword evidence="3" id="KW-1185">Reference proteome</keyword>
<keyword evidence="1" id="KW-0812">Transmembrane</keyword>
<dbReference type="Proteomes" id="UP000011568">
    <property type="component" value="Unassembled WGS sequence"/>
</dbReference>
<dbReference type="Gene3D" id="1.10.287.1260">
    <property type="match status" value="1"/>
</dbReference>
<evidence type="ECO:0000313" key="2">
    <source>
        <dbReference type="EMBL" id="EMA47027.1"/>
    </source>
</evidence>
<sequence length="75" mass="7865">MQGFLSAIPSIIAAIVILIIGWIVGIVLGNAVKRVIRSISPSQYVSGTPLEPEGDADESLVGGLGKLVKYIIMLC</sequence>
<dbReference type="AlphaFoldDB" id="M0MMX5"/>
<reference evidence="2 3" key="1">
    <citation type="journal article" date="2014" name="PLoS Genet.">
        <title>Phylogenetically driven sequencing of extremely halophilic archaea reveals strategies for static and dynamic osmo-response.</title>
        <authorList>
            <person name="Becker E.A."/>
            <person name="Seitzer P.M."/>
            <person name="Tritt A."/>
            <person name="Larsen D."/>
            <person name="Krusor M."/>
            <person name="Yao A.I."/>
            <person name="Wu D."/>
            <person name="Madern D."/>
            <person name="Eisen J.A."/>
            <person name="Darling A.E."/>
            <person name="Facciotti M.T."/>
        </authorList>
    </citation>
    <scope>NUCLEOTIDE SEQUENCE [LARGE SCALE GENOMIC DNA]</scope>
    <source>
        <strain evidence="2 3">DSM 1307</strain>
    </source>
</reference>
<dbReference type="PATRIC" id="fig|931277.6.peg.1085"/>
<name>M0MMX5_HALMO</name>
<evidence type="ECO:0000313" key="3">
    <source>
        <dbReference type="Proteomes" id="UP000011568"/>
    </source>
</evidence>
<evidence type="ECO:0000256" key="1">
    <source>
        <dbReference type="SAM" id="Phobius"/>
    </source>
</evidence>
<dbReference type="InterPro" id="IPR008910">
    <property type="entry name" value="MSC_TM_helix"/>
</dbReference>
<organism evidence="2 3">
    <name type="scientific">Halococcus morrhuae DSM 1307</name>
    <dbReference type="NCBI Taxonomy" id="931277"/>
    <lineage>
        <taxon>Archaea</taxon>
        <taxon>Methanobacteriati</taxon>
        <taxon>Methanobacteriota</taxon>
        <taxon>Stenosarchaea group</taxon>
        <taxon>Halobacteria</taxon>
        <taxon>Halobacteriales</taxon>
        <taxon>Halococcaceae</taxon>
        <taxon>Halococcus</taxon>
    </lineage>
</organism>
<keyword evidence="1" id="KW-1133">Transmembrane helix</keyword>
<keyword evidence="1" id="KW-0472">Membrane</keyword>
<comment type="caution">
    <text evidence="2">The sequence shown here is derived from an EMBL/GenBank/DDBJ whole genome shotgun (WGS) entry which is preliminary data.</text>
</comment>
<dbReference type="Pfam" id="PF05552">
    <property type="entry name" value="MS_channel_1st_1"/>
    <property type="match status" value="1"/>
</dbReference>
<gene>
    <name evidence="2" type="ORF">C448_05573</name>
</gene>
<proteinExistence type="predicted"/>
<dbReference type="eggNOG" id="arCOG01572">
    <property type="taxonomic scope" value="Archaea"/>
</dbReference>
<accession>M0MMX5</accession>
<dbReference type="EMBL" id="AOMC01000083">
    <property type="protein sequence ID" value="EMA47027.1"/>
    <property type="molecule type" value="Genomic_DNA"/>
</dbReference>
<protein>
    <submittedName>
        <fullName evidence="2">Uncharacterized protein</fullName>
    </submittedName>
</protein>